<dbReference type="SUPFAM" id="SSF55811">
    <property type="entry name" value="Nudix"/>
    <property type="match status" value="1"/>
</dbReference>
<dbReference type="PATRIC" id="fig|348151.3.peg.1477"/>
<dbReference type="CDD" id="cd18875">
    <property type="entry name" value="NUDIX_Hydrolase"/>
    <property type="match status" value="1"/>
</dbReference>
<accession>A0A0R2L4G9</accession>
<dbReference type="GO" id="GO:0005737">
    <property type="term" value="C:cytoplasm"/>
    <property type="evidence" value="ECO:0007669"/>
    <property type="project" value="TreeGrafter"/>
</dbReference>
<protein>
    <submittedName>
        <fullName evidence="7">7,8-dihydro-8-oxoguanine triphosphatase</fullName>
    </submittedName>
</protein>
<dbReference type="Pfam" id="PF00293">
    <property type="entry name" value="NUDIX"/>
    <property type="match status" value="1"/>
</dbReference>
<dbReference type="PANTHER" id="PTHR43758">
    <property type="entry name" value="7,8-DIHYDRO-8-OXOGUANINE TRIPHOSPHATASE"/>
    <property type="match status" value="1"/>
</dbReference>
<organism evidence="8 9">
    <name type="scientific">Furfurilactobacillus siliginis</name>
    <dbReference type="NCBI Taxonomy" id="348151"/>
    <lineage>
        <taxon>Bacteria</taxon>
        <taxon>Bacillati</taxon>
        <taxon>Bacillota</taxon>
        <taxon>Bacilli</taxon>
        <taxon>Lactobacillales</taxon>
        <taxon>Lactobacillaceae</taxon>
        <taxon>Furfurilactobacillus</taxon>
    </lineage>
</organism>
<dbReference type="PANTHER" id="PTHR43758:SF2">
    <property type="entry name" value="OXIDIZED PURINE NUCLEOSIDE TRIPHOSPHATE HYDROLASE"/>
    <property type="match status" value="1"/>
</dbReference>
<dbReference type="InterPro" id="IPR000086">
    <property type="entry name" value="NUDIX_hydrolase_dom"/>
</dbReference>
<evidence type="ECO:0000313" key="9">
    <source>
        <dbReference type="Proteomes" id="UP000051139"/>
    </source>
</evidence>
<dbReference type="GO" id="GO:0016818">
    <property type="term" value="F:hydrolase activity, acting on acid anhydrides, in phosphorus-containing anhydrides"/>
    <property type="evidence" value="ECO:0007669"/>
    <property type="project" value="TreeGrafter"/>
</dbReference>
<evidence type="ECO:0000256" key="4">
    <source>
        <dbReference type="ARBA" id="ARBA00022801"/>
    </source>
</evidence>
<dbReference type="InterPro" id="IPR020476">
    <property type="entry name" value="Nudix_hydrolase"/>
</dbReference>
<dbReference type="STRING" id="348151.IV55_GL001437"/>
<feature type="domain" description="Nudix hydrolase" evidence="6">
    <location>
        <begin position="18"/>
        <end position="143"/>
    </location>
</feature>
<keyword evidence="4" id="KW-0378">Hydrolase</keyword>
<evidence type="ECO:0000256" key="1">
    <source>
        <dbReference type="ARBA" id="ARBA00001946"/>
    </source>
</evidence>
<dbReference type="Gene3D" id="3.90.79.10">
    <property type="entry name" value="Nucleoside Triphosphate Pyrophosphohydrolase"/>
    <property type="match status" value="1"/>
</dbReference>
<keyword evidence="5" id="KW-0460">Magnesium</keyword>
<comment type="caution">
    <text evidence="8">The sequence shown here is derived from an EMBL/GenBank/DDBJ whole genome shotgun (WGS) entry which is preliminary data.</text>
</comment>
<evidence type="ECO:0000256" key="3">
    <source>
        <dbReference type="ARBA" id="ARBA00022723"/>
    </source>
</evidence>
<dbReference type="PROSITE" id="PS51462">
    <property type="entry name" value="NUDIX"/>
    <property type="match status" value="1"/>
</dbReference>
<proteinExistence type="inferred from homology"/>
<sequence>MISRYKRMGREDEMAKTEQVELTNMVLVSDNETDQLLVEDRRNPDWPGFTFPGGHIKQGESFVDSAIREVKEETGLQIHNPIFCGIKEFMTDHGRYIVALFRTDSYSGDLRSSSEGDVCWMRRDELFQHPIAHGMDKVLDVFEKRSVSELSYLNDPAGELK</sequence>
<keyword evidence="9" id="KW-1185">Reference proteome</keyword>
<evidence type="ECO:0000256" key="5">
    <source>
        <dbReference type="ARBA" id="ARBA00022842"/>
    </source>
</evidence>
<dbReference type="AlphaFoldDB" id="A0A0R2L4G9"/>
<evidence type="ECO:0000313" key="8">
    <source>
        <dbReference type="EMBL" id="KRN96465.1"/>
    </source>
</evidence>
<dbReference type="PRINTS" id="PR00502">
    <property type="entry name" value="NUDIXFAMILY"/>
</dbReference>
<evidence type="ECO:0000313" key="10">
    <source>
        <dbReference type="Proteomes" id="UP000321429"/>
    </source>
</evidence>
<dbReference type="InterPro" id="IPR015797">
    <property type="entry name" value="NUDIX_hydrolase-like_dom_sf"/>
</dbReference>
<comment type="cofactor">
    <cofactor evidence="1">
        <name>Mg(2+)</name>
        <dbReference type="ChEBI" id="CHEBI:18420"/>
    </cofactor>
</comment>
<dbReference type="GO" id="GO:0046872">
    <property type="term" value="F:metal ion binding"/>
    <property type="evidence" value="ECO:0007669"/>
    <property type="project" value="UniProtKB-KW"/>
</dbReference>
<comment type="similarity">
    <text evidence="2">Belongs to the Nudix hydrolase family.</text>
</comment>
<reference evidence="8 9" key="1">
    <citation type="journal article" date="2015" name="Genome Announc.">
        <title>Expanding the biotechnology potential of lactobacilli through comparative genomics of 213 strains and associated genera.</title>
        <authorList>
            <person name="Sun Z."/>
            <person name="Harris H.M."/>
            <person name="McCann A."/>
            <person name="Guo C."/>
            <person name="Argimon S."/>
            <person name="Zhang W."/>
            <person name="Yang X."/>
            <person name="Jeffery I.B."/>
            <person name="Cooney J.C."/>
            <person name="Kagawa T.F."/>
            <person name="Liu W."/>
            <person name="Song Y."/>
            <person name="Salvetti E."/>
            <person name="Wrobel A."/>
            <person name="Rasinkangas P."/>
            <person name="Parkhill J."/>
            <person name="Rea M.C."/>
            <person name="O'Sullivan O."/>
            <person name="Ritari J."/>
            <person name="Douillard F.P."/>
            <person name="Paul Ross R."/>
            <person name="Yang R."/>
            <person name="Briner A.E."/>
            <person name="Felis G.E."/>
            <person name="de Vos W.M."/>
            <person name="Barrangou R."/>
            <person name="Klaenhammer T.R."/>
            <person name="Caufield P.W."/>
            <person name="Cui Y."/>
            <person name="Zhang H."/>
            <person name="O'Toole P.W."/>
        </authorList>
    </citation>
    <scope>NUCLEOTIDE SEQUENCE [LARGE SCALE GENOMIC DNA]</scope>
    <source>
        <strain evidence="8 9">DSM 22696</strain>
    </source>
</reference>
<reference evidence="7 10" key="2">
    <citation type="submission" date="2019-07" db="EMBL/GenBank/DDBJ databases">
        <title>Whole genome shotgun sequence of Lactobacillus siliginis NBRC 101315.</title>
        <authorList>
            <person name="Hosoyama A."/>
            <person name="Uohara A."/>
            <person name="Ohji S."/>
            <person name="Ichikawa N."/>
        </authorList>
    </citation>
    <scope>NUCLEOTIDE SEQUENCE [LARGE SCALE GENOMIC DNA]</scope>
    <source>
        <strain evidence="7 10">NBRC 101315</strain>
    </source>
</reference>
<keyword evidence="3" id="KW-0479">Metal-binding</keyword>
<dbReference type="Proteomes" id="UP000051139">
    <property type="component" value="Unassembled WGS sequence"/>
</dbReference>
<evidence type="ECO:0000313" key="7">
    <source>
        <dbReference type="EMBL" id="GEK28902.1"/>
    </source>
</evidence>
<dbReference type="Proteomes" id="UP000321429">
    <property type="component" value="Unassembled WGS sequence"/>
</dbReference>
<dbReference type="EMBL" id="JQCB01000004">
    <property type="protein sequence ID" value="KRN96465.1"/>
    <property type="molecule type" value="Genomic_DNA"/>
</dbReference>
<evidence type="ECO:0000256" key="2">
    <source>
        <dbReference type="ARBA" id="ARBA00005582"/>
    </source>
</evidence>
<gene>
    <name evidence="7" type="primary">mutX</name>
    <name evidence="8" type="ORF">IV55_GL001437</name>
    <name evidence="7" type="ORF">LSI01_12130</name>
</gene>
<name>A0A0R2L4G9_9LACO</name>
<evidence type="ECO:0000259" key="6">
    <source>
        <dbReference type="PROSITE" id="PS51462"/>
    </source>
</evidence>
<dbReference type="EMBL" id="BJUD01000023">
    <property type="protein sequence ID" value="GEK28902.1"/>
    <property type="molecule type" value="Genomic_DNA"/>
</dbReference>